<dbReference type="AlphaFoldDB" id="A0A0D3CD44"/>
<name>A0A0D3CD44_BRAOL</name>
<dbReference type="HOGENOM" id="CLU_1067866_0_0_1"/>
<accession>A0A0D3CD44</accession>
<dbReference type="GO" id="GO:0042273">
    <property type="term" value="P:ribosomal large subunit biogenesis"/>
    <property type="evidence" value="ECO:0007669"/>
    <property type="project" value="TreeGrafter"/>
</dbReference>
<reference evidence="2" key="2">
    <citation type="submission" date="2015-03" db="UniProtKB">
        <authorList>
            <consortium name="EnsemblPlants"/>
        </authorList>
    </citation>
    <scope>IDENTIFICATION</scope>
</reference>
<dbReference type="GO" id="GO:0000956">
    <property type="term" value="P:nuclear-transcribed mRNA catabolic process"/>
    <property type="evidence" value="ECO:0007669"/>
    <property type="project" value="TreeGrafter"/>
</dbReference>
<dbReference type="InterPro" id="IPR051742">
    <property type="entry name" value="Ribosome_Assembly_uL10"/>
</dbReference>
<comment type="similarity">
    <text evidence="1">Belongs to the universal ribosomal protein uL10 family.</text>
</comment>
<dbReference type="GO" id="GO:0030687">
    <property type="term" value="C:preribosome, large subunit precursor"/>
    <property type="evidence" value="ECO:0007669"/>
    <property type="project" value="TreeGrafter"/>
</dbReference>
<dbReference type="PANTHER" id="PTHR45841">
    <property type="entry name" value="MRNA TURNOVER PROTEIN 4 MRTO4"/>
    <property type="match status" value="1"/>
</dbReference>
<keyword evidence="3" id="KW-1185">Reference proteome</keyword>
<dbReference type="PANTHER" id="PTHR45841:SF1">
    <property type="entry name" value="MRNA TURNOVER PROTEIN 4 HOMOLOG"/>
    <property type="match status" value="1"/>
</dbReference>
<dbReference type="Gramene" id="Bo5g042950.1">
    <property type="protein sequence ID" value="Bo5g042950.1"/>
    <property type="gene ID" value="Bo5g042950"/>
</dbReference>
<dbReference type="InterPro" id="IPR043141">
    <property type="entry name" value="Ribosomal_uL10-like_sf"/>
</dbReference>
<protein>
    <submittedName>
        <fullName evidence="2">Uncharacterized protein</fullName>
    </submittedName>
</protein>
<sequence length="261" mass="29677">MLLLLLQLFCRIQRRKEGRGHKTTIVNGIRETSKEYNSVHVFSFKNMKNIKFKEFIQQFRHHGSFSTSDEVHHVTSDEVHHVIFKASKLLHDDDELLITDMPKEEVEISISKTSFSHLALVKTTLKGLNSYLALMKILTLQGLAVETVELKGGLLERFTYEMEPFLRKQDVSQPKIRLRPRLAILIKTLLKKNVYQEQGKLETETVPDKACNGTSILDSSEESKMGLDVRMCNGNGLQGVSVGLVGSMIYAPTIKKDYVGR</sequence>
<evidence type="ECO:0000313" key="2">
    <source>
        <dbReference type="EnsemblPlants" id="Bo5g042950.1"/>
    </source>
</evidence>
<reference evidence="2 3" key="1">
    <citation type="journal article" date="2014" name="Genome Biol.">
        <title>Transcriptome and methylome profiling reveals relics of genome dominance in the mesopolyploid Brassica oleracea.</title>
        <authorList>
            <person name="Parkin I.A."/>
            <person name="Koh C."/>
            <person name="Tang H."/>
            <person name="Robinson S.J."/>
            <person name="Kagale S."/>
            <person name="Clarke W.E."/>
            <person name="Town C.D."/>
            <person name="Nixon J."/>
            <person name="Krishnakumar V."/>
            <person name="Bidwell S.L."/>
            <person name="Denoeud F."/>
            <person name="Belcram H."/>
            <person name="Links M.G."/>
            <person name="Just J."/>
            <person name="Clarke C."/>
            <person name="Bender T."/>
            <person name="Huebert T."/>
            <person name="Mason A.S."/>
            <person name="Pires J.C."/>
            <person name="Barker G."/>
            <person name="Moore J."/>
            <person name="Walley P.G."/>
            <person name="Manoli S."/>
            <person name="Batley J."/>
            <person name="Edwards D."/>
            <person name="Nelson M.N."/>
            <person name="Wang X."/>
            <person name="Paterson A.H."/>
            <person name="King G."/>
            <person name="Bancroft I."/>
            <person name="Chalhoub B."/>
            <person name="Sharpe A.G."/>
        </authorList>
    </citation>
    <scope>NUCLEOTIDE SEQUENCE</scope>
    <source>
        <strain evidence="2 3">cv. TO1000</strain>
    </source>
</reference>
<dbReference type="Proteomes" id="UP000032141">
    <property type="component" value="Chromosome C5"/>
</dbReference>
<dbReference type="GO" id="GO:0005730">
    <property type="term" value="C:nucleolus"/>
    <property type="evidence" value="ECO:0007669"/>
    <property type="project" value="TreeGrafter"/>
</dbReference>
<evidence type="ECO:0000256" key="1">
    <source>
        <dbReference type="ARBA" id="ARBA00008889"/>
    </source>
</evidence>
<dbReference type="GO" id="GO:0003723">
    <property type="term" value="F:RNA binding"/>
    <property type="evidence" value="ECO:0007669"/>
    <property type="project" value="TreeGrafter"/>
</dbReference>
<proteinExistence type="inferred from homology"/>
<dbReference type="STRING" id="109376.A0A0D3CD44"/>
<dbReference type="eggNOG" id="KOG0816">
    <property type="taxonomic scope" value="Eukaryota"/>
</dbReference>
<dbReference type="GO" id="GO:0006364">
    <property type="term" value="P:rRNA processing"/>
    <property type="evidence" value="ECO:0007669"/>
    <property type="project" value="TreeGrafter"/>
</dbReference>
<dbReference type="Gene3D" id="3.30.70.1730">
    <property type="match status" value="1"/>
</dbReference>
<organism evidence="2 3">
    <name type="scientific">Brassica oleracea var. oleracea</name>
    <dbReference type="NCBI Taxonomy" id="109376"/>
    <lineage>
        <taxon>Eukaryota</taxon>
        <taxon>Viridiplantae</taxon>
        <taxon>Streptophyta</taxon>
        <taxon>Embryophyta</taxon>
        <taxon>Tracheophyta</taxon>
        <taxon>Spermatophyta</taxon>
        <taxon>Magnoliopsida</taxon>
        <taxon>eudicotyledons</taxon>
        <taxon>Gunneridae</taxon>
        <taxon>Pentapetalae</taxon>
        <taxon>rosids</taxon>
        <taxon>malvids</taxon>
        <taxon>Brassicales</taxon>
        <taxon>Brassicaceae</taxon>
        <taxon>Brassiceae</taxon>
        <taxon>Brassica</taxon>
    </lineage>
</organism>
<evidence type="ECO:0000313" key="3">
    <source>
        <dbReference type="Proteomes" id="UP000032141"/>
    </source>
</evidence>
<dbReference type="EnsemblPlants" id="Bo5g042950.1">
    <property type="protein sequence ID" value="Bo5g042950.1"/>
    <property type="gene ID" value="Bo5g042950"/>
</dbReference>